<dbReference type="SUPFAM" id="SSF100895">
    <property type="entry name" value="Kazal-type serine protease inhibitors"/>
    <property type="match status" value="1"/>
</dbReference>
<keyword evidence="4" id="KW-1185">Reference proteome</keyword>
<dbReference type="CDD" id="cd00104">
    <property type="entry name" value="KAZAL_FS"/>
    <property type="match status" value="1"/>
</dbReference>
<keyword evidence="1" id="KW-0732">Signal</keyword>
<evidence type="ECO:0000259" key="2">
    <source>
        <dbReference type="PROSITE" id="PS51465"/>
    </source>
</evidence>
<dbReference type="Gene3D" id="3.30.60.30">
    <property type="match status" value="1"/>
</dbReference>
<feature type="chain" id="PRO_5041348167" description="Kazal-like domain-containing protein" evidence="1">
    <location>
        <begin position="26"/>
        <end position="74"/>
    </location>
</feature>
<gene>
    <name evidence="3" type="ORF">Zmor_009407</name>
</gene>
<name>A0AA38MHY7_9CUCU</name>
<dbReference type="Proteomes" id="UP001168821">
    <property type="component" value="Unassembled WGS sequence"/>
</dbReference>
<protein>
    <recommendedName>
        <fullName evidence="2">Kazal-like domain-containing protein</fullName>
    </recommendedName>
</protein>
<dbReference type="PROSITE" id="PS51465">
    <property type="entry name" value="KAZAL_2"/>
    <property type="match status" value="1"/>
</dbReference>
<evidence type="ECO:0000313" key="3">
    <source>
        <dbReference type="EMBL" id="KAJ3657620.1"/>
    </source>
</evidence>
<evidence type="ECO:0000313" key="4">
    <source>
        <dbReference type="Proteomes" id="UP001168821"/>
    </source>
</evidence>
<comment type="caution">
    <text evidence="3">The sequence shown here is derived from an EMBL/GenBank/DDBJ whole genome shotgun (WGS) entry which is preliminary data.</text>
</comment>
<reference evidence="3" key="1">
    <citation type="journal article" date="2023" name="G3 (Bethesda)">
        <title>Whole genome assemblies of Zophobas morio and Tenebrio molitor.</title>
        <authorList>
            <person name="Kaur S."/>
            <person name="Stinson S.A."/>
            <person name="diCenzo G.C."/>
        </authorList>
    </citation>
    <scope>NUCLEOTIDE SEQUENCE</scope>
    <source>
        <strain evidence="3">QUZm001</strain>
    </source>
</reference>
<sequence>MGLNKLQSLLLASVFLILVSYQVEAEKSCVCSRIFAPVCASDGNTYANKCTFNCELKKQGQARSNLRIVKNEAC</sequence>
<dbReference type="Pfam" id="PF00050">
    <property type="entry name" value="Kazal_1"/>
    <property type="match status" value="1"/>
</dbReference>
<organism evidence="3 4">
    <name type="scientific">Zophobas morio</name>
    <dbReference type="NCBI Taxonomy" id="2755281"/>
    <lineage>
        <taxon>Eukaryota</taxon>
        <taxon>Metazoa</taxon>
        <taxon>Ecdysozoa</taxon>
        <taxon>Arthropoda</taxon>
        <taxon>Hexapoda</taxon>
        <taxon>Insecta</taxon>
        <taxon>Pterygota</taxon>
        <taxon>Neoptera</taxon>
        <taxon>Endopterygota</taxon>
        <taxon>Coleoptera</taxon>
        <taxon>Polyphaga</taxon>
        <taxon>Cucujiformia</taxon>
        <taxon>Tenebrionidae</taxon>
        <taxon>Zophobas</taxon>
    </lineage>
</organism>
<evidence type="ECO:0000256" key="1">
    <source>
        <dbReference type="SAM" id="SignalP"/>
    </source>
</evidence>
<dbReference type="PANTHER" id="PTHR21131:SF0">
    <property type="entry name" value="GEO10195P1-RELATED"/>
    <property type="match status" value="1"/>
</dbReference>
<dbReference type="InterPro" id="IPR002350">
    <property type="entry name" value="Kazal_dom"/>
</dbReference>
<dbReference type="AlphaFoldDB" id="A0AA38MHY7"/>
<feature type="domain" description="Kazal-like" evidence="2">
    <location>
        <begin position="23"/>
        <end position="74"/>
    </location>
</feature>
<dbReference type="EMBL" id="JALNTZ010000003">
    <property type="protein sequence ID" value="KAJ3657620.1"/>
    <property type="molecule type" value="Genomic_DNA"/>
</dbReference>
<dbReference type="SMART" id="SM00280">
    <property type="entry name" value="KAZAL"/>
    <property type="match status" value="1"/>
</dbReference>
<proteinExistence type="predicted"/>
<dbReference type="InterPro" id="IPR036058">
    <property type="entry name" value="Kazal_dom_sf"/>
</dbReference>
<accession>A0AA38MHY7</accession>
<dbReference type="PROSITE" id="PS00282">
    <property type="entry name" value="KAZAL_1"/>
    <property type="match status" value="1"/>
</dbReference>
<feature type="signal peptide" evidence="1">
    <location>
        <begin position="1"/>
        <end position="25"/>
    </location>
</feature>
<dbReference type="InterPro" id="IPR053265">
    <property type="entry name" value="Serpin"/>
</dbReference>
<dbReference type="PANTHER" id="PTHR21131">
    <property type="entry name" value="SERINE-TYPE ENDOPEPTIDASE INHIBITOR"/>
    <property type="match status" value="1"/>
</dbReference>